<comment type="subcellular location">
    <subcellularLocation>
        <location evidence="1">Endoplasmic reticulum membrane</location>
        <topology evidence="1">Multi-pass membrane protein</topology>
    </subcellularLocation>
</comment>
<dbReference type="AlphaFoldDB" id="A0A4Y9YVX7"/>
<evidence type="ECO:0000256" key="2">
    <source>
        <dbReference type="SAM" id="MobiDB-lite"/>
    </source>
</evidence>
<dbReference type="GO" id="GO:0008270">
    <property type="term" value="F:zinc ion binding"/>
    <property type="evidence" value="ECO:0007669"/>
    <property type="project" value="UniProtKB-KW"/>
</dbReference>
<keyword evidence="1" id="KW-0256">Endoplasmic reticulum</keyword>
<feature type="transmembrane region" description="Helical" evidence="1">
    <location>
        <begin position="44"/>
        <end position="63"/>
    </location>
</feature>
<keyword evidence="5" id="KW-1185">Reference proteome</keyword>
<dbReference type="InterPro" id="IPR040115">
    <property type="entry name" value="Lnp"/>
</dbReference>
<feature type="region of interest" description="Disordered" evidence="2">
    <location>
        <begin position="276"/>
        <end position="337"/>
    </location>
</feature>
<comment type="similarity">
    <text evidence="1">Belongs to the lunapark family.</text>
</comment>
<keyword evidence="1" id="KW-0863">Zinc-finger</keyword>
<feature type="transmembrane region" description="Helical" evidence="1">
    <location>
        <begin position="83"/>
        <end position="100"/>
    </location>
</feature>
<sequence length="337" mass="38274">MSFLNRWFKKKEPEDYETILSSLALDIQNRQTRLSEIRLRERRTSLAVTLYSIALWGLYMGLWYTGLLPRRRRYGQLEKTLRALPVFLGPIIILFGRRIVQLWYTRKGDAEEQALKKLYKEQRDKIEDIKKKTNYYSTRNLIERYDEAPAAESPLRRRGPAGPQQPPTTPQQRGTPQQTGTPVTAPNAPQTPIPSRLQTQLNPVPPQFPLQPPPKQWYDKLADALLGADEPSVNAAASQYALICEKCFTHNGLVKESMWEDAQFICLKCGHFNPSARSRKQGGLSPSQPKTPQTAQPQSARPSIAPSSLRESTSPERPADRSIELSEGSSMRMDIDS</sequence>
<evidence type="ECO:0000313" key="4">
    <source>
        <dbReference type="EMBL" id="TFY65823.1"/>
    </source>
</evidence>
<dbReference type="Proteomes" id="UP000298327">
    <property type="component" value="Unassembled WGS sequence"/>
</dbReference>
<feature type="compositionally biased region" description="Low complexity" evidence="2">
    <location>
        <begin position="170"/>
        <end position="186"/>
    </location>
</feature>
<keyword evidence="1" id="KW-1133">Transmembrane helix</keyword>
<feature type="region of interest" description="Disordered" evidence="2">
    <location>
        <begin position="147"/>
        <end position="215"/>
    </location>
</feature>
<evidence type="ECO:0000256" key="1">
    <source>
        <dbReference type="RuleBase" id="RU367073"/>
    </source>
</evidence>
<organism evidence="4 5">
    <name type="scientific">Dentipellis fragilis</name>
    <dbReference type="NCBI Taxonomy" id="205917"/>
    <lineage>
        <taxon>Eukaryota</taxon>
        <taxon>Fungi</taxon>
        <taxon>Dikarya</taxon>
        <taxon>Basidiomycota</taxon>
        <taxon>Agaricomycotina</taxon>
        <taxon>Agaricomycetes</taxon>
        <taxon>Russulales</taxon>
        <taxon>Hericiaceae</taxon>
        <taxon>Dentipellis</taxon>
    </lineage>
</organism>
<dbReference type="InterPro" id="IPR019273">
    <property type="entry name" value="Lunapark_Znf"/>
</dbReference>
<comment type="function">
    <text evidence="1">Plays a role in determining ER morphology.</text>
</comment>
<dbReference type="OrthoDB" id="1725934at2759"/>
<protein>
    <recommendedName>
        <fullName evidence="1">Endoplasmic reticulum junction formation protein lunapark</fullName>
    </recommendedName>
</protein>
<comment type="domain">
    <text evidence="1">The C4-type zinc finger motif is necessary both for its ER three-way tubular junction localization and formation.</text>
</comment>
<dbReference type="PANTHER" id="PTHR22166">
    <property type="entry name" value="ENDOPLASMIC RETICULUM JUNCTION FORMATION PROTEIN LUNAPARK"/>
    <property type="match status" value="1"/>
</dbReference>
<dbReference type="STRING" id="205917.A0A4Y9YVX7"/>
<dbReference type="Pfam" id="PF10058">
    <property type="entry name" value="Zn_ribbon_10"/>
    <property type="match status" value="1"/>
</dbReference>
<dbReference type="GO" id="GO:1903373">
    <property type="term" value="P:positive regulation of endoplasmic reticulum tubular network organization"/>
    <property type="evidence" value="ECO:0007669"/>
    <property type="project" value="UniProtKB-UniRule"/>
</dbReference>
<dbReference type="PANTHER" id="PTHR22166:SF12">
    <property type="entry name" value="ENDOPLASMIC RETICULUM JUNCTION FORMATION PROTEIN LUNAPARK"/>
    <property type="match status" value="1"/>
</dbReference>
<keyword evidence="1" id="KW-0862">Zinc</keyword>
<accession>A0A4Y9YVX7</accession>
<keyword evidence="1" id="KW-0812">Transmembrane</keyword>
<feature type="compositionally biased region" description="Polar residues" evidence="2">
    <location>
        <begin position="284"/>
        <end position="312"/>
    </location>
</feature>
<comment type="caution">
    <text evidence="4">The sequence shown here is derived from an EMBL/GenBank/DDBJ whole genome shotgun (WGS) entry which is preliminary data.</text>
</comment>
<dbReference type="EMBL" id="SEOQ01000304">
    <property type="protein sequence ID" value="TFY65823.1"/>
    <property type="molecule type" value="Genomic_DNA"/>
</dbReference>
<proteinExistence type="inferred from homology"/>
<evidence type="ECO:0000313" key="5">
    <source>
        <dbReference type="Proteomes" id="UP000298327"/>
    </source>
</evidence>
<feature type="compositionally biased region" description="Pro residues" evidence="2">
    <location>
        <begin position="203"/>
        <end position="215"/>
    </location>
</feature>
<keyword evidence="1" id="KW-0472">Membrane</keyword>
<dbReference type="GO" id="GO:0098826">
    <property type="term" value="C:endoplasmic reticulum tubular network membrane"/>
    <property type="evidence" value="ECO:0007669"/>
    <property type="project" value="UniProtKB-UniRule"/>
</dbReference>
<name>A0A4Y9YVX7_9AGAM</name>
<dbReference type="GO" id="GO:0071788">
    <property type="term" value="P:endoplasmic reticulum tubular network maintenance"/>
    <property type="evidence" value="ECO:0007669"/>
    <property type="project" value="UniProtKB-UniRule"/>
</dbReference>
<feature type="compositionally biased region" description="Basic and acidic residues" evidence="2">
    <location>
        <begin position="313"/>
        <end position="324"/>
    </location>
</feature>
<reference evidence="4 5" key="1">
    <citation type="submission" date="2019-02" db="EMBL/GenBank/DDBJ databases">
        <title>Genome sequencing of the rare red list fungi Dentipellis fragilis.</title>
        <authorList>
            <person name="Buettner E."/>
            <person name="Kellner H."/>
        </authorList>
    </citation>
    <scope>NUCLEOTIDE SEQUENCE [LARGE SCALE GENOMIC DNA]</scope>
    <source>
        <strain evidence="4 5">DSM 105465</strain>
    </source>
</reference>
<keyword evidence="1" id="KW-0479">Metal-binding</keyword>
<gene>
    <name evidence="4" type="ORF">EVG20_g5264</name>
</gene>
<evidence type="ECO:0000259" key="3">
    <source>
        <dbReference type="Pfam" id="PF10058"/>
    </source>
</evidence>
<feature type="domain" description="Lunapark zinc ribbon" evidence="3">
    <location>
        <begin position="217"/>
        <end position="273"/>
    </location>
</feature>